<dbReference type="AlphaFoldDB" id="A0A223S7T7"/>
<evidence type="ECO:0000313" key="2">
    <source>
        <dbReference type="Proteomes" id="UP000215005"/>
    </source>
</evidence>
<dbReference type="KEGG" id="ngv:CDO52_16505"/>
<dbReference type="RefSeq" id="WP_017617814.1">
    <property type="nucleotide sequence ID" value="NZ_ANBG01000107.1"/>
</dbReference>
<dbReference type="Gene3D" id="3.30.360.10">
    <property type="entry name" value="Dihydrodipicolinate Reductase, domain 2"/>
    <property type="match status" value="1"/>
</dbReference>
<gene>
    <name evidence="1" type="ORF">CDO52_16505</name>
</gene>
<evidence type="ECO:0000313" key="1">
    <source>
        <dbReference type="EMBL" id="ASU84176.1"/>
    </source>
</evidence>
<protein>
    <submittedName>
        <fullName evidence="1">Uncharacterized protein</fullName>
    </submittedName>
</protein>
<dbReference type="EMBL" id="CP022753">
    <property type="protein sequence ID" value="ASU84176.1"/>
    <property type="molecule type" value="Genomic_DNA"/>
</dbReference>
<keyword evidence="2" id="KW-1185">Reference proteome</keyword>
<organism evidence="1 2">
    <name type="scientific">Nocardiopsis gilva YIM 90087</name>
    <dbReference type="NCBI Taxonomy" id="1235441"/>
    <lineage>
        <taxon>Bacteria</taxon>
        <taxon>Bacillati</taxon>
        <taxon>Actinomycetota</taxon>
        <taxon>Actinomycetes</taxon>
        <taxon>Streptosporangiales</taxon>
        <taxon>Nocardiopsidaceae</taxon>
        <taxon>Nocardiopsis</taxon>
    </lineage>
</organism>
<sequence length="81" mass="8692">MARPEHPIEGFWLPGGLQGSHPLGWNECFAHQAHDILGLASGELTESVAATFEDGYRVAEIVDATQSSADARSAVKVPFRS</sequence>
<reference evidence="1 2" key="1">
    <citation type="submission" date="2017-08" db="EMBL/GenBank/DDBJ databases">
        <title>The complete genome sequence of Nocardiopsis gilva YIM 90087.</title>
        <authorList>
            <person name="Yin M."/>
            <person name="Tang S."/>
        </authorList>
    </citation>
    <scope>NUCLEOTIDE SEQUENCE [LARGE SCALE GENOMIC DNA]</scope>
    <source>
        <strain evidence="1 2">YIM 90087</strain>
    </source>
</reference>
<proteinExistence type="predicted"/>
<accession>A0A223S7T7</accession>
<dbReference type="OrthoDB" id="9792085at2"/>
<dbReference type="Proteomes" id="UP000215005">
    <property type="component" value="Chromosome"/>
</dbReference>
<name>A0A223S7T7_9ACTN</name>